<name>A0A016SPH4_9BILA</name>
<proteinExistence type="predicted"/>
<reference evidence="3" key="1">
    <citation type="journal article" date="2015" name="Nat. Genet.">
        <title>The genome and transcriptome of the zoonotic hookworm Ancylostoma ceylanicum identify infection-specific gene families.</title>
        <authorList>
            <person name="Schwarz E.M."/>
            <person name="Hu Y."/>
            <person name="Antoshechkin I."/>
            <person name="Miller M.M."/>
            <person name="Sternberg P.W."/>
            <person name="Aroian R.V."/>
        </authorList>
    </citation>
    <scope>NUCLEOTIDE SEQUENCE</scope>
    <source>
        <strain evidence="3">HY135</strain>
    </source>
</reference>
<dbReference type="AlphaFoldDB" id="A0A016SPH4"/>
<evidence type="ECO:0000313" key="3">
    <source>
        <dbReference type="Proteomes" id="UP000024635"/>
    </source>
</evidence>
<gene>
    <name evidence="2" type="primary">Acey_s0192.g1344</name>
    <name evidence="2" type="ORF">Y032_0192g1344</name>
</gene>
<feature type="region of interest" description="Disordered" evidence="1">
    <location>
        <begin position="51"/>
        <end position="75"/>
    </location>
</feature>
<evidence type="ECO:0000256" key="1">
    <source>
        <dbReference type="SAM" id="MobiDB-lite"/>
    </source>
</evidence>
<dbReference type="Proteomes" id="UP000024635">
    <property type="component" value="Unassembled WGS sequence"/>
</dbReference>
<organism evidence="2 3">
    <name type="scientific">Ancylostoma ceylanicum</name>
    <dbReference type="NCBI Taxonomy" id="53326"/>
    <lineage>
        <taxon>Eukaryota</taxon>
        <taxon>Metazoa</taxon>
        <taxon>Ecdysozoa</taxon>
        <taxon>Nematoda</taxon>
        <taxon>Chromadorea</taxon>
        <taxon>Rhabditida</taxon>
        <taxon>Rhabditina</taxon>
        <taxon>Rhabditomorpha</taxon>
        <taxon>Strongyloidea</taxon>
        <taxon>Ancylostomatidae</taxon>
        <taxon>Ancylostomatinae</taxon>
        <taxon>Ancylostoma</taxon>
    </lineage>
</organism>
<protein>
    <submittedName>
        <fullName evidence="2">Uncharacterized protein</fullName>
    </submittedName>
</protein>
<evidence type="ECO:0000313" key="2">
    <source>
        <dbReference type="EMBL" id="EYB92553.1"/>
    </source>
</evidence>
<comment type="caution">
    <text evidence="2">The sequence shown here is derived from an EMBL/GenBank/DDBJ whole genome shotgun (WGS) entry which is preliminary data.</text>
</comment>
<feature type="compositionally biased region" description="Basic and acidic residues" evidence="1">
    <location>
        <begin position="63"/>
        <end position="75"/>
    </location>
</feature>
<dbReference type="EMBL" id="JARK01001528">
    <property type="protein sequence ID" value="EYB92553.1"/>
    <property type="molecule type" value="Genomic_DNA"/>
</dbReference>
<keyword evidence="3" id="KW-1185">Reference proteome</keyword>
<sequence length="119" mass="13686">MLDIEWRWRIPVHDLSTNTHNRLMNYKEPTPTQLLLKPFLLRDIATSPNNITQALCDPGQDPDGQREKAPPRHDGKRCVRKFSIRAHQAFSSPSAIVIHRDCLRFNENSTPTADSIAMR</sequence>
<accession>A0A016SPH4</accession>